<evidence type="ECO:0000256" key="4">
    <source>
        <dbReference type="ARBA" id="ARBA00022741"/>
    </source>
</evidence>
<dbReference type="Pfam" id="PF00069">
    <property type="entry name" value="Pkinase"/>
    <property type="match status" value="1"/>
</dbReference>
<keyword evidence="9" id="KW-1133">Transmembrane helix</keyword>
<feature type="region of interest" description="Disordered" evidence="8">
    <location>
        <begin position="274"/>
        <end position="372"/>
    </location>
</feature>
<evidence type="ECO:0000313" key="11">
    <source>
        <dbReference type="EMBL" id="RZT87367.1"/>
    </source>
</evidence>
<evidence type="ECO:0000256" key="2">
    <source>
        <dbReference type="ARBA" id="ARBA00022527"/>
    </source>
</evidence>
<dbReference type="InterPro" id="IPR000719">
    <property type="entry name" value="Prot_kinase_dom"/>
</dbReference>
<feature type="compositionally biased region" description="Low complexity" evidence="8">
    <location>
        <begin position="326"/>
        <end position="342"/>
    </location>
</feature>
<dbReference type="AlphaFoldDB" id="A0A4Q7UZ00"/>
<keyword evidence="4 7" id="KW-0547">Nucleotide-binding</keyword>
<feature type="transmembrane region" description="Helical" evidence="9">
    <location>
        <begin position="395"/>
        <end position="417"/>
    </location>
</feature>
<keyword evidence="3" id="KW-0808">Transferase</keyword>
<dbReference type="InterPro" id="IPR011009">
    <property type="entry name" value="Kinase-like_dom_sf"/>
</dbReference>
<dbReference type="EC" id="2.7.11.1" evidence="1"/>
<keyword evidence="12" id="KW-1185">Reference proteome</keyword>
<evidence type="ECO:0000256" key="5">
    <source>
        <dbReference type="ARBA" id="ARBA00022777"/>
    </source>
</evidence>
<dbReference type="PANTHER" id="PTHR43289:SF6">
    <property type="entry name" value="SERINE_THREONINE-PROTEIN KINASE NEKL-3"/>
    <property type="match status" value="1"/>
</dbReference>
<accession>A0A4Q7UZ00</accession>
<evidence type="ECO:0000259" key="10">
    <source>
        <dbReference type="PROSITE" id="PS50011"/>
    </source>
</evidence>
<gene>
    <name evidence="11" type="ORF">EV383_4287</name>
</gene>
<reference evidence="11 12" key="1">
    <citation type="submission" date="2019-02" db="EMBL/GenBank/DDBJ databases">
        <title>Sequencing the genomes of 1000 actinobacteria strains.</title>
        <authorList>
            <person name="Klenk H.-P."/>
        </authorList>
    </citation>
    <scope>NUCLEOTIDE SEQUENCE [LARGE SCALE GENOMIC DNA]</scope>
    <source>
        <strain evidence="11 12">DSM 45779</strain>
    </source>
</reference>
<keyword evidence="5 11" id="KW-0418">Kinase</keyword>
<evidence type="ECO:0000256" key="7">
    <source>
        <dbReference type="PROSITE-ProRule" id="PRU10141"/>
    </source>
</evidence>
<proteinExistence type="predicted"/>
<dbReference type="GO" id="GO:0005524">
    <property type="term" value="F:ATP binding"/>
    <property type="evidence" value="ECO:0007669"/>
    <property type="project" value="UniProtKB-UniRule"/>
</dbReference>
<dbReference type="EMBL" id="SHKL01000001">
    <property type="protein sequence ID" value="RZT87367.1"/>
    <property type="molecule type" value="Genomic_DNA"/>
</dbReference>
<keyword evidence="6 7" id="KW-0067">ATP-binding</keyword>
<keyword evidence="9" id="KW-0812">Transmembrane</keyword>
<dbReference type="PROSITE" id="PS00107">
    <property type="entry name" value="PROTEIN_KINASE_ATP"/>
    <property type="match status" value="1"/>
</dbReference>
<dbReference type="GO" id="GO:0004674">
    <property type="term" value="F:protein serine/threonine kinase activity"/>
    <property type="evidence" value="ECO:0007669"/>
    <property type="project" value="UniProtKB-KW"/>
</dbReference>
<sequence>MVTGPTVLSGRYELVRLLGEGGMSQVHLAHDRELGRDVAVKILPTGGDRDAEDLERLRDEARAAASISHPGVVTVHDIGTTRDGLFVVMAYVDGESLADRLKRSGTLDPADAVVVGQAVCDALEAAHRAGVVHRDVTPGNIMLGRDGSVTVTDFGIARMGPGAGRTRTGYIVGTPSYLAPEQGHGGDLDGRADLYALGCCLFTALIGRPPFEDDDSFAVVLAHMRSDPPRPRRLRADIPEALEAVILRVLSKDPNRRYPDAAAMAVALGESIGARDATPRGHTLELPNPGETGSSDPPWVKPLPRSAGGDPAPGPDSEPVTRRTTAAGSDSGARDAAAPRRSVTPRHGMSPAPSQDAPATASGGRPPDEHTTALDSTLADVESEQGRSGERRRGIGFTLIGIALVLVVLAVLAVLFLG</sequence>
<feature type="domain" description="Protein kinase" evidence="10">
    <location>
        <begin position="12"/>
        <end position="272"/>
    </location>
</feature>
<keyword evidence="2" id="KW-0723">Serine/threonine-protein kinase</keyword>
<dbReference type="PROSITE" id="PS50011">
    <property type="entry name" value="PROTEIN_KINASE_DOM"/>
    <property type="match status" value="1"/>
</dbReference>
<keyword evidence="9" id="KW-0472">Membrane</keyword>
<dbReference type="FunFam" id="1.10.510.10:FF:000021">
    <property type="entry name" value="Serine/threonine protein kinase"/>
    <property type="match status" value="1"/>
</dbReference>
<evidence type="ECO:0000256" key="6">
    <source>
        <dbReference type="ARBA" id="ARBA00022840"/>
    </source>
</evidence>
<evidence type="ECO:0000256" key="1">
    <source>
        <dbReference type="ARBA" id="ARBA00012513"/>
    </source>
</evidence>
<dbReference type="PROSITE" id="PS00109">
    <property type="entry name" value="PROTEIN_KINASE_TYR"/>
    <property type="match status" value="1"/>
</dbReference>
<dbReference type="Gene3D" id="1.10.510.10">
    <property type="entry name" value="Transferase(Phosphotransferase) domain 1"/>
    <property type="match status" value="1"/>
</dbReference>
<protein>
    <recommendedName>
        <fullName evidence="1">non-specific serine/threonine protein kinase</fullName>
        <ecNumber evidence="1">2.7.11.1</ecNumber>
    </recommendedName>
</protein>
<organism evidence="11 12">
    <name type="scientific">Pseudonocardia sediminis</name>
    <dbReference type="NCBI Taxonomy" id="1397368"/>
    <lineage>
        <taxon>Bacteria</taxon>
        <taxon>Bacillati</taxon>
        <taxon>Actinomycetota</taxon>
        <taxon>Actinomycetes</taxon>
        <taxon>Pseudonocardiales</taxon>
        <taxon>Pseudonocardiaceae</taxon>
        <taxon>Pseudonocardia</taxon>
    </lineage>
</organism>
<comment type="caution">
    <text evidence="11">The sequence shown here is derived from an EMBL/GenBank/DDBJ whole genome shotgun (WGS) entry which is preliminary data.</text>
</comment>
<dbReference type="PANTHER" id="PTHR43289">
    <property type="entry name" value="MITOGEN-ACTIVATED PROTEIN KINASE KINASE KINASE 20-RELATED"/>
    <property type="match status" value="1"/>
</dbReference>
<evidence type="ECO:0000256" key="9">
    <source>
        <dbReference type="SAM" id="Phobius"/>
    </source>
</evidence>
<evidence type="ECO:0000256" key="8">
    <source>
        <dbReference type="SAM" id="MobiDB-lite"/>
    </source>
</evidence>
<feature type="binding site" evidence="7">
    <location>
        <position position="41"/>
    </location>
    <ligand>
        <name>ATP</name>
        <dbReference type="ChEBI" id="CHEBI:30616"/>
    </ligand>
</feature>
<evidence type="ECO:0000313" key="12">
    <source>
        <dbReference type="Proteomes" id="UP000291591"/>
    </source>
</evidence>
<dbReference type="SUPFAM" id="SSF56112">
    <property type="entry name" value="Protein kinase-like (PK-like)"/>
    <property type="match status" value="1"/>
</dbReference>
<name>A0A4Q7UZ00_PSEST</name>
<dbReference type="Proteomes" id="UP000291591">
    <property type="component" value="Unassembled WGS sequence"/>
</dbReference>
<dbReference type="Gene3D" id="3.30.200.20">
    <property type="entry name" value="Phosphorylase Kinase, domain 1"/>
    <property type="match status" value="1"/>
</dbReference>
<dbReference type="InterPro" id="IPR008266">
    <property type="entry name" value="Tyr_kinase_AS"/>
</dbReference>
<evidence type="ECO:0000256" key="3">
    <source>
        <dbReference type="ARBA" id="ARBA00022679"/>
    </source>
</evidence>
<dbReference type="InterPro" id="IPR017441">
    <property type="entry name" value="Protein_kinase_ATP_BS"/>
</dbReference>
<dbReference type="CDD" id="cd14014">
    <property type="entry name" value="STKc_PknB_like"/>
    <property type="match status" value="1"/>
</dbReference>